<dbReference type="InterPro" id="IPR036864">
    <property type="entry name" value="Zn2-C6_fun-type_DNA-bd_sf"/>
</dbReference>
<dbReference type="Proteomes" id="UP001164286">
    <property type="component" value="Unassembled WGS sequence"/>
</dbReference>
<dbReference type="InterPro" id="IPR001138">
    <property type="entry name" value="Zn2Cys6_DnaBD"/>
</dbReference>
<dbReference type="GO" id="GO:0006351">
    <property type="term" value="P:DNA-templated transcription"/>
    <property type="evidence" value="ECO:0007669"/>
    <property type="project" value="InterPro"/>
</dbReference>
<evidence type="ECO:0000256" key="2">
    <source>
        <dbReference type="ARBA" id="ARBA00023242"/>
    </source>
</evidence>
<dbReference type="GO" id="GO:0003677">
    <property type="term" value="F:DNA binding"/>
    <property type="evidence" value="ECO:0007669"/>
    <property type="project" value="InterPro"/>
</dbReference>
<dbReference type="CDD" id="cd12148">
    <property type="entry name" value="fungal_TF_MHR"/>
    <property type="match status" value="1"/>
</dbReference>
<dbReference type="RefSeq" id="XP_052942539.1">
    <property type="nucleotide sequence ID" value="XM_053091415.1"/>
</dbReference>
<proteinExistence type="predicted"/>
<feature type="region of interest" description="Disordered" evidence="3">
    <location>
        <begin position="113"/>
        <end position="165"/>
    </location>
</feature>
<sequence>METSAGPTAGASRAYRSRRTRPCDKCRRSKQLCIINVEGEPCGGCTARKQHCTFDLPPLRRHRQAKSVDNANGDGSIGNGAIAGPSSSVMAAEEQEGAYMDPYLSPEQPNQTPALGWRGDGARSSLPDVDPGILPGHFELGQMDGGSRQPGASTSPSAPLARNNNTTWLDPEIWQTLFHPEAAQAGLLPPPDPVSLDLEAAQGVESHFLGTGTFRGLTLREINTATQSIPNRPGMVEFRQVSADERYPVYFVRHPSLQYGQAPENGKAAWDKVTRLCAHLGRGTLSQALVILEKTVLPTLPIVNWPQLEQACRSAEGSGPPYALLAAAVAHSVSYIPGLRPLHQQIWAHVVNAIDAEFRQPRLLVIQLVLLLLSSRPGVNFAQSDLALSRAIGAVHVLGLHIDPSQWSLPRWERSLRIRLFWTTLFHDKIRSLLLGRPSHLSSDNYSTPMPTIEDAQWDNETARTTLSADQVASMEAFVATCQLVPIIEKLLDGFMTVKAATKPMGYLSRIALLYEIRSDLDALEGGLSPALLRGDIAGLQSSRSYATGVRSLQLCIVGLKIIVHRIELDIIDREYPPHVLATVYESALATATTAVLTVSELTLADRMSFWMPYTFHHMSNAGSLLLRIASEYRTSDPLVSTRAITLAISFCTTLAQYWQEEQWDPADETLKRLAEPAFTVGREVREAREVYRIISNALGYQVLDTAWDDVAPSNHFGFINDGFDPSVWTIDGMPWINF</sequence>
<dbReference type="EMBL" id="JAKWFO010000014">
    <property type="protein sequence ID" value="KAI9632762.1"/>
    <property type="molecule type" value="Genomic_DNA"/>
</dbReference>
<dbReference type="GO" id="GO:0000981">
    <property type="term" value="F:DNA-binding transcription factor activity, RNA polymerase II-specific"/>
    <property type="evidence" value="ECO:0007669"/>
    <property type="project" value="InterPro"/>
</dbReference>
<dbReference type="GeneID" id="77730620"/>
<name>A0AA38H1C4_9TREE</name>
<reference evidence="5" key="1">
    <citation type="journal article" date="2022" name="G3 (Bethesda)">
        <title>High quality genome of the basidiomycete yeast Dioszegia hungarica PDD-24b-2 isolated from cloud water.</title>
        <authorList>
            <person name="Jarrige D."/>
            <person name="Haridas S."/>
            <person name="Bleykasten-Grosshans C."/>
            <person name="Joly M."/>
            <person name="Nadalig T."/>
            <person name="Sancelme M."/>
            <person name="Vuilleumier S."/>
            <person name="Grigoriev I.V."/>
            <person name="Amato P."/>
            <person name="Bringel F."/>
        </authorList>
    </citation>
    <scope>NUCLEOTIDE SEQUENCE</scope>
    <source>
        <strain evidence="5">PDD-24b-2</strain>
    </source>
</reference>
<evidence type="ECO:0000313" key="5">
    <source>
        <dbReference type="EMBL" id="KAI9632762.1"/>
    </source>
</evidence>
<dbReference type="GO" id="GO:0001080">
    <property type="term" value="P:nitrogen catabolite activation of transcription from RNA polymerase II promoter"/>
    <property type="evidence" value="ECO:0007669"/>
    <property type="project" value="TreeGrafter"/>
</dbReference>
<dbReference type="PANTHER" id="PTHR31668">
    <property type="entry name" value="GLUCOSE TRANSPORT TRANSCRIPTION REGULATOR RGT1-RELATED-RELATED"/>
    <property type="match status" value="1"/>
</dbReference>
<evidence type="ECO:0000256" key="3">
    <source>
        <dbReference type="SAM" id="MobiDB-lite"/>
    </source>
</evidence>
<feature type="domain" description="Zn(2)-C6 fungal-type" evidence="4">
    <location>
        <begin position="22"/>
        <end position="52"/>
    </location>
</feature>
<dbReference type="InterPro" id="IPR007219">
    <property type="entry name" value="XnlR_reg_dom"/>
</dbReference>
<evidence type="ECO:0000259" key="4">
    <source>
        <dbReference type="PROSITE" id="PS00463"/>
    </source>
</evidence>
<keyword evidence="1" id="KW-0479">Metal-binding</keyword>
<gene>
    <name evidence="5" type="ORF">MKK02DRAFT_41072</name>
</gene>
<feature type="region of interest" description="Disordered" evidence="3">
    <location>
        <begin position="1"/>
        <end position="20"/>
    </location>
</feature>
<dbReference type="SMART" id="SM00906">
    <property type="entry name" value="Fungal_trans"/>
    <property type="match status" value="1"/>
</dbReference>
<protein>
    <recommendedName>
        <fullName evidence="4">Zn(2)-C6 fungal-type domain-containing protein</fullName>
    </recommendedName>
</protein>
<feature type="compositionally biased region" description="Polar residues" evidence="3">
    <location>
        <begin position="150"/>
        <end position="165"/>
    </location>
</feature>
<dbReference type="GO" id="GO:0008270">
    <property type="term" value="F:zinc ion binding"/>
    <property type="evidence" value="ECO:0007669"/>
    <property type="project" value="InterPro"/>
</dbReference>
<accession>A0AA38H1C4</accession>
<dbReference type="GO" id="GO:0005634">
    <property type="term" value="C:nucleus"/>
    <property type="evidence" value="ECO:0007669"/>
    <property type="project" value="TreeGrafter"/>
</dbReference>
<dbReference type="PROSITE" id="PS00463">
    <property type="entry name" value="ZN2_CY6_FUNGAL_1"/>
    <property type="match status" value="1"/>
</dbReference>
<keyword evidence="6" id="KW-1185">Reference proteome</keyword>
<organism evidence="5 6">
    <name type="scientific">Dioszegia hungarica</name>
    <dbReference type="NCBI Taxonomy" id="4972"/>
    <lineage>
        <taxon>Eukaryota</taxon>
        <taxon>Fungi</taxon>
        <taxon>Dikarya</taxon>
        <taxon>Basidiomycota</taxon>
        <taxon>Agaricomycotina</taxon>
        <taxon>Tremellomycetes</taxon>
        <taxon>Tremellales</taxon>
        <taxon>Bulleribasidiaceae</taxon>
        <taxon>Dioszegia</taxon>
    </lineage>
</organism>
<dbReference type="InterPro" id="IPR050797">
    <property type="entry name" value="Carb_Metab_Trans_Reg"/>
</dbReference>
<dbReference type="SUPFAM" id="SSF57701">
    <property type="entry name" value="Zn2/Cys6 DNA-binding domain"/>
    <property type="match status" value="1"/>
</dbReference>
<dbReference type="PANTHER" id="PTHR31668:SF10">
    <property type="entry name" value="ZN(II)2CYS6 TRANSCRIPTION FACTOR (EUROFUNG)"/>
    <property type="match status" value="1"/>
</dbReference>
<dbReference type="AlphaFoldDB" id="A0AA38H1C4"/>
<keyword evidence="2" id="KW-0539">Nucleus</keyword>
<dbReference type="Pfam" id="PF04082">
    <property type="entry name" value="Fungal_trans"/>
    <property type="match status" value="1"/>
</dbReference>
<dbReference type="CDD" id="cd00067">
    <property type="entry name" value="GAL4"/>
    <property type="match status" value="1"/>
</dbReference>
<evidence type="ECO:0000313" key="6">
    <source>
        <dbReference type="Proteomes" id="UP001164286"/>
    </source>
</evidence>
<comment type="caution">
    <text evidence="5">The sequence shown here is derived from an EMBL/GenBank/DDBJ whole genome shotgun (WGS) entry which is preliminary data.</text>
</comment>
<evidence type="ECO:0000256" key="1">
    <source>
        <dbReference type="ARBA" id="ARBA00022723"/>
    </source>
</evidence>